<comment type="caution">
    <text evidence="3">The sequence shown here is derived from an EMBL/GenBank/DDBJ whole genome shotgun (WGS) entry which is preliminary data.</text>
</comment>
<evidence type="ECO:0000313" key="4">
    <source>
        <dbReference type="Proteomes" id="UP000018465"/>
    </source>
</evidence>
<evidence type="ECO:0000313" key="3">
    <source>
        <dbReference type="EMBL" id="ESJ93654.1"/>
    </source>
</evidence>
<evidence type="ECO:0000259" key="2">
    <source>
        <dbReference type="Pfam" id="PF01051"/>
    </source>
</evidence>
<comment type="similarity">
    <text evidence="1">Belongs to the initiator RepB protein family.</text>
</comment>
<dbReference type="Gene3D" id="1.10.10.10">
    <property type="entry name" value="Winged helix-like DNA-binding domain superfamily/Winged helix DNA-binding domain"/>
    <property type="match status" value="2"/>
</dbReference>
<dbReference type="EMBL" id="AYHO01000014">
    <property type="protein sequence ID" value="ESJ93654.1"/>
    <property type="molecule type" value="Genomic_DNA"/>
</dbReference>
<evidence type="ECO:0000256" key="1">
    <source>
        <dbReference type="ARBA" id="ARBA00038283"/>
    </source>
</evidence>
<dbReference type="SUPFAM" id="SSF46785">
    <property type="entry name" value="Winged helix' DNA-binding domain"/>
    <property type="match status" value="2"/>
</dbReference>
<name>A0ABN0PTC4_ACILW</name>
<dbReference type="NCBIfam" id="NF038290">
    <property type="entry name" value="repM_Acin"/>
    <property type="match status" value="1"/>
</dbReference>
<dbReference type="InterPro" id="IPR036390">
    <property type="entry name" value="WH_DNA-bd_sf"/>
</dbReference>
<dbReference type="InterPro" id="IPR036388">
    <property type="entry name" value="WH-like_DNA-bd_sf"/>
</dbReference>
<keyword evidence="4" id="KW-1185">Reference proteome</keyword>
<organism evidence="3 4">
    <name type="scientific">Acinetobacter lwoffii NCTC 5866 = CIP 64.10 = NIPH 512</name>
    <dbReference type="NCBI Taxonomy" id="981327"/>
    <lineage>
        <taxon>Bacteria</taxon>
        <taxon>Pseudomonadati</taxon>
        <taxon>Pseudomonadota</taxon>
        <taxon>Gammaproteobacteria</taxon>
        <taxon>Moraxellales</taxon>
        <taxon>Moraxellaceae</taxon>
        <taxon>Acinetobacter</taxon>
    </lineage>
</organism>
<dbReference type="Proteomes" id="UP000018465">
    <property type="component" value="Unassembled WGS sequence"/>
</dbReference>
<reference evidence="3 4" key="1">
    <citation type="submission" date="2013-10" db="EMBL/GenBank/DDBJ databases">
        <title>The Genome Sequence of Acinetobacter lwoffii NIPH 512.</title>
        <authorList>
            <consortium name="The Broad Institute Genomics Platform"/>
            <consortium name="The Broad Institute Genome Sequencing Center for Infectious Disease"/>
            <person name="Cerqueira G."/>
            <person name="Feldgarden M."/>
            <person name="Courvalin P."/>
            <person name="Grillot-Courvalin C."/>
            <person name="Clermont D."/>
            <person name="Rocha E."/>
            <person name="Yoon E.-J."/>
            <person name="Nemec A."/>
            <person name="Young S.K."/>
            <person name="Zeng Q."/>
            <person name="Gargeya S."/>
            <person name="Fitzgerald M."/>
            <person name="Abouelleil A."/>
            <person name="Alvarado L."/>
            <person name="Berlin A.M."/>
            <person name="Chapman S.B."/>
            <person name="Gainer-Dewar J."/>
            <person name="Goldberg J."/>
            <person name="Gnerre S."/>
            <person name="Griggs A."/>
            <person name="Gujja S."/>
            <person name="Hansen M."/>
            <person name="Howarth C."/>
            <person name="Imamovic A."/>
            <person name="Ireland A."/>
            <person name="Larimer J."/>
            <person name="McCowan C."/>
            <person name="Murphy C."/>
            <person name="Pearson M."/>
            <person name="Poon T.W."/>
            <person name="Priest M."/>
            <person name="Roberts A."/>
            <person name="Saif S."/>
            <person name="Shea T."/>
            <person name="Sykes S."/>
            <person name="Wortman J."/>
            <person name="Nusbaum C."/>
            <person name="Birren B."/>
        </authorList>
    </citation>
    <scope>NUCLEOTIDE SEQUENCE [LARGE SCALE GENOMIC DNA]</scope>
    <source>
        <strain evidence="3 4">NIPH 512</strain>
    </source>
</reference>
<accession>A0ABN0PTC4</accession>
<protein>
    <recommendedName>
        <fullName evidence="2">Initiator Rep protein WH1 domain-containing protein</fullName>
    </recommendedName>
</protein>
<proteinExistence type="inferred from homology"/>
<dbReference type="Pfam" id="PF01051">
    <property type="entry name" value="Rep3_N"/>
    <property type="match status" value="1"/>
</dbReference>
<dbReference type="InterPro" id="IPR000525">
    <property type="entry name" value="Initiator_Rep_WH1"/>
</dbReference>
<feature type="domain" description="Initiator Rep protein WH1" evidence="2">
    <location>
        <begin position="6"/>
        <end position="154"/>
    </location>
</feature>
<sequence length="323" mass="37125">MANKLVVKTNRLIEALQTLSLAETRLLQLAIVGAREHGNGLDPSLPLSIDAKEYAKEFHVSYDAGYLALKNAEETLFERRFTILDADKKPIKSRWVQDVKYIQDEGRIEITLSRVVAREIAQIDGLKDFFTSYLLEKTSGLNSVYAVRLYELLMKWKQLKKTPVFEINTFRNQLGLGVNEYKQMNNFKARVLDVAIDQINKHTDLIVKYEQHKKGVRIHGFSFSFKFKEEKKLQQKAASDLNTPDLFTGLTDKQIIMFSAQIAKAVVENRSPIFNKLSVYAPIGADEVKFAEMIAEDMKDHKKVHRYKDALAELGFKFQSRKE</sequence>
<gene>
    <name evidence="3" type="ORF">P800_03328</name>
</gene>
<dbReference type="Pfam" id="PF21205">
    <property type="entry name" value="Rep3_C"/>
    <property type="match status" value="1"/>
</dbReference>
<dbReference type="RefSeq" id="WP_023278692.1">
    <property type="nucleotide sequence ID" value="NZ_KI530562.1"/>
</dbReference>